<dbReference type="RefSeq" id="WP_212688616.1">
    <property type="nucleotide sequence ID" value="NZ_JAGSPN010000011.1"/>
</dbReference>
<comment type="similarity">
    <text evidence="1">Belongs to the 'phage' integrase family.</text>
</comment>
<dbReference type="InterPro" id="IPR010998">
    <property type="entry name" value="Integrase_recombinase_N"/>
</dbReference>
<sequence>MPRKSTPLTDAKIRNAAPKDAPYKLTDGGGLYLWVSKDGSKLWRLDYAINEKRKTLSFGRYPEFGLAAARAKREEAREMIASGIDPAEKRKEEKQEISKAKAAAENSAAGLPVAGTFEAVAWEWFEAKISTKSESHRSRAAAYLKNDLIPYLGKVPIAEIKAPALLECLRRIAERKNNKGAPVTETANRVREQMGQLWRYAIATGQAERDIAADLRGALQPHTQKNYAHIDDPKLLGQLMRDIDGYRGAPVTLAALKVLPMVFVRPGELRQARWADIHFESKEWRYHSSKTDIDHIVPLAEQVIAILRQLEPLTGAGEYVFGVRSGHRPMSEATINQALKTLGYGGDVIQPHGFRHTAATMLAEMGWDENTIDRQLSHLAQGVKGVYQKAKYIEDRRKMMQAWADRLDQLKQGAEIIPFRSAS</sequence>
<reference evidence="6" key="1">
    <citation type="submission" date="2021-04" db="EMBL/GenBank/DDBJ databases">
        <title>novel species isolated from subtropical streams in China.</title>
        <authorList>
            <person name="Lu H."/>
        </authorList>
    </citation>
    <scope>NUCLEOTIDE SEQUENCE</scope>
    <source>
        <strain evidence="6">LFS511W</strain>
    </source>
</reference>
<dbReference type="PANTHER" id="PTHR30629:SF2">
    <property type="entry name" value="PROPHAGE INTEGRASE INTS-RELATED"/>
    <property type="match status" value="1"/>
</dbReference>
<dbReference type="InterPro" id="IPR013762">
    <property type="entry name" value="Integrase-like_cat_sf"/>
</dbReference>
<dbReference type="EMBL" id="JAGSPN010000011">
    <property type="protein sequence ID" value="MBR7783330.1"/>
    <property type="molecule type" value="Genomic_DNA"/>
</dbReference>
<dbReference type="PROSITE" id="PS51898">
    <property type="entry name" value="TYR_RECOMBINASE"/>
    <property type="match status" value="1"/>
</dbReference>
<dbReference type="PANTHER" id="PTHR30629">
    <property type="entry name" value="PROPHAGE INTEGRASE"/>
    <property type="match status" value="1"/>
</dbReference>
<proteinExistence type="inferred from homology"/>
<organism evidence="6 7">
    <name type="scientific">Undibacterium luofuense</name>
    <dbReference type="NCBI Taxonomy" id="2828733"/>
    <lineage>
        <taxon>Bacteria</taxon>
        <taxon>Pseudomonadati</taxon>
        <taxon>Pseudomonadota</taxon>
        <taxon>Betaproteobacteria</taxon>
        <taxon>Burkholderiales</taxon>
        <taxon>Oxalobacteraceae</taxon>
        <taxon>Undibacterium</taxon>
    </lineage>
</organism>
<dbReference type="InterPro" id="IPR038488">
    <property type="entry name" value="Integrase_DNA-bd_sf"/>
</dbReference>
<dbReference type="CDD" id="cd00801">
    <property type="entry name" value="INT_P4_C"/>
    <property type="match status" value="1"/>
</dbReference>
<evidence type="ECO:0000313" key="7">
    <source>
        <dbReference type="Proteomes" id="UP000680067"/>
    </source>
</evidence>
<evidence type="ECO:0000256" key="2">
    <source>
        <dbReference type="ARBA" id="ARBA00022908"/>
    </source>
</evidence>
<evidence type="ECO:0000259" key="5">
    <source>
        <dbReference type="PROSITE" id="PS51898"/>
    </source>
</evidence>
<dbReference type="GO" id="GO:0006310">
    <property type="term" value="P:DNA recombination"/>
    <property type="evidence" value="ECO:0007669"/>
    <property type="project" value="UniProtKB-KW"/>
</dbReference>
<feature type="domain" description="Tyr recombinase" evidence="5">
    <location>
        <begin position="223"/>
        <end position="401"/>
    </location>
</feature>
<dbReference type="Pfam" id="PF22022">
    <property type="entry name" value="Phage_int_M"/>
    <property type="match status" value="1"/>
</dbReference>
<keyword evidence="2" id="KW-0229">DNA integration</keyword>
<accession>A0A941DNV1</accession>
<evidence type="ECO:0000256" key="1">
    <source>
        <dbReference type="ARBA" id="ARBA00008857"/>
    </source>
</evidence>
<dbReference type="GO" id="GO:0015074">
    <property type="term" value="P:DNA integration"/>
    <property type="evidence" value="ECO:0007669"/>
    <property type="project" value="UniProtKB-KW"/>
</dbReference>
<keyword evidence="7" id="KW-1185">Reference proteome</keyword>
<dbReference type="Gene3D" id="1.10.150.130">
    <property type="match status" value="1"/>
</dbReference>
<dbReference type="Proteomes" id="UP000680067">
    <property type="component" value="Unassembled WGS sequence"/>
</dbReference>
<dbReference type="InterPro" id="IPR011010">
    <property type="entry name" value="DNA_brk_join_enz"/>
</dbReference>
<protein>
    <submittedName>
        <fullName evidence="6">Integrase arm-type DNA-binding domain-containing protein</fullName>
    </submittedName>
</protein>
<dbReference type="Pfam" id="PF00589">
    <property type="entry name" value="Phage_integrase"/>
    <property type="match status" value="1"/>
</dbReference>
<comment type="caution">
    <text evidence="6">The sequence shown here is derived from an EMBL/GenBank/DDBJ whole genome shotgun (WGS) entry which is preliminary data.</text>
</comment>
<name>A0A941DNV1_9BURK</name>
<dbReference type="InterPro" id="IPR053876">
    <property type="entry name" value="Phage_int_M"/>
</dbReference>
<keyword evidence="3 6" id="KW-0238">DNA-binding</keyword>
<dbReference type="Pfam" id="PF13356">
    <property type="entry name" value="Arm-DNA-bind_3"/>
    <property type="match status" value="1"/>
</dbReference>
<dbReference type="Gene3D" id="1.10.443.10">
    <property type="entry name" value="Intergrase catalytic core"/>
    <property type="match status" value="1"/>
</dbReference>
<evidence type="ECO:0000313" key="6">
    <source>
        <dbReference type="EMBL" id="MBR7783330.1"/>
    </source>
</evidence>
<dbReference type="InterPro" id="IPR050808">
    <property type="entry name" value="Phage_Integrase"/>
</dbReference>
<dbReference type="InterPro" id="IPR025166">
    <property type="entry name" value="Integrase_DNA_bind_dom"/>
</dbReference>
<dbReference type="GO" id="GO:0003677">
    <property type="term" value="F:DNA binding"/>
    <property type="evidence" value="ECO:0007669"/>
    <property type="project" value="UniProtKB-KW"/>
</dbReference>
<evidence type="ECO:0000256" key="4">
    <source>
        <dbReference type="ARBA" id="ARBA00023172"/>
    </source>
</evidence>
<gene>
    <name evidence="6" type="ORF">KDM89_14340</name>
</gene>
<dbReference type="SUPFAM" id="SSF56349">
    <property type="entry name" value="DNA breaking-rejoining enzymes"/>
    <property type="match status" value="1"/>
</dbReference>
<keyword evidence="4" id="KW-0233">DNA recombination</keyword>
<evidence type="ECO:0000256" key="3">
    <source>
        <dbReference type="ARBA" id="ARBA00023125"/>
    </source>
</evidence>
<dbReference type="InterPro" id="IPR002104">
    <property type="entry name" value="Integrase_catalytic"/>
</dbReference>
<dbReference type="Gene3D" id="3.30.160.390">
    <property type="entry name" value="Integrase, DNA-binding domain"/>
    <property type="match status" value="1"/>
</dbReference>
<dbReference type="AlphaFoldDB" id="A0A941DNV1"/>